<feature type="region of interest" description="Disordered" evidence="2">
    <location>
        <begin position="1"/>
        <end position="20"/>
    </location>
</feature>
<dbReference type="PANTHER" id="PTHR35870:SF1">
    <property type="entry name" value="PROTEIN, PUTATIVE (AFU_ORTHOLOGUE AFUA_5G03330)-RELATED"/>
    <property type="match status" value="1"/>
</dbReference>
<evidence type="ECO:0008006" key="5">
    <source>
        <dbReference type="Google" id="ProtNLM"/>
    </source>
</evidence>
<dbReference type="OrthoDB" id="10004862at2759"/>
<evidence type="ECO:0000313" key="3">
    <source>
        <dbReference type="EMBL" id="KAF2165940.1"/>
    </source>
</evidence>
<keyword evidence="4" id="KW-1185">Reference proteome</keyword>
<dbReference type="GeneID" id="54560162"/>
<accession>A0A6A6CIB8</accession>
<name>A0A6A6CIB8_ZASCE</name>
<dbReference type="EMBL" id="ML993598">
    <property type="protein sequence ID" value="KAF2165940.1"/>
    <property type="molecule type" value="Genomic_DNA"/>
</dbReference>
<dbReference type="PANTHER" id="PTHR35870">
    <property type="entry name" value="PROTEIN, PUTATIVE (AFU_ORTHOLOGUE AFUA_5G03330)-RELATED"/>
    <property type="match status" value="1"/>
</dbReference>
<evidence type="ECO:0000256" key="1">
    <source>
        <dbReference type="ARBA" id="ARBA00023002"/>
    </source>
</evidence>
<sequence length="439" mass="50017">MATSTKILLPEGNKPDSSETASRLLQDNHELHHMFFNGEGFHNHINHGLLTLWALEASPTNIEKFYDLNKVFQRPQEPADQKLSLDLADVETFMEYMGDDKYYKAYLDFFSQEITSTSWQEVLQKYLFARDKRADTMLVRLFDSFLHPLIHVGFGVEFEQPAIIAEALAQTACHQEWIQELLLPAEALSRAGCASKNVAELLDAVGADDLILQAPHWNDHDKIHEGILDRAGDRMVHYLAQVQVKPEDLLARTAEMINAAAYLTAGAQRSGKDVKFDFYLLHCLTSAMFFTNFLEQSWLSDTNKARLLEWKIRMDLVMYASRKSPALHITSIRNHEAKHASDWEDIKRRVCLIPDDGHASKVIRAIAHSHKVCKPYQSGEAYRLKDGDWHQLALMAIDSIEIEGEEDHIQFDGPGKAWVRSAGFDEAWVDIPDQVKVES</sequence>
<dbReference type="InterPro" id="IPR025337">
    <property type="entry name" value="Questin_oxidase-like"/>
</dbReference>
<organism evidence="3 4">
    <name type="scientific">Zasmidium cellare ATCC 36951</name>
    <dbReference type="NCBI Taxonomy" id="1080233"/>
    <lineage>
        <taxon>Eukaryota</taxon>
        <taxon>Fungi</taxon>
        <taxon>Dikarya</taxon>
        <taxon>Ascomycota</taxon>
        <taxon>Pezizomycotina</taxon>
        <taxon>Dothideomycetes</taxon>
        <taxon>Dothideomycetidae</taxon>
        <taxon>Mycosphaerellales</taxon>
        <taxon>Mycosphaerellaceae</taxon>
        <taxon>Zasmidium</taxon>
    </lineage>
</organism>
<protein>
    <recommendedName>
        <fullName evidence="5">Oxidoreductase AflY</fullName>
    </recommendedName>
</protein>
<dbReference type="AlphaFoldDB" id="A0A6A6CIB8"/>
<evidence type="ECO:0000313" key="4">
    <source>
        <dbReference type="Proteomes" id="UP000799537"/>
    </source>
</evidence>
<proteinExistence type="predicted"/>
<reference evidence="3" key="1">
    <citation type="journal article" date="2020" name="Stud. Mycol.">
        <title>101 Dothideomycetes genomes: a test case for predicting lifestyles and emergence of pathogens.</title>
        <authorList>
            <person name="Haridas S."/>
            <person name="Albert R."/>
            <person name="Binder M."/>
            <person name="Bloem J."/>
            <person name="Labutti K."/>
            <person name="Salamov A."/>
            <person name="Andreopoulos B."/>
            <person name="Baker S."/>
            <person name="Barry K."/>
            <person name="Bills G."/>
            <person name="Bluhm B."/>
            <person name="Cannon C."/>
            <person name="Castanera R."/>
            <person name="Culley D."/>
            <person name="Daum C."/>
            <person name="Ezra D."/>
            <person name="Gonzalez J."/>
            <person name="Henrissat B."/>
            <person name="Kuo A."/>
            <person name="Liang C."/>
            <person name="Lipzen A."/>
            <person name="Lutzoni F."/>
            <person name="Magnuson J."/>
            <person name="Mondo S."/>
            <person name="Nolan M."/>
            <person name="Ohm R."/>
            <person name="Pangilinan J."/>
            <person name="Park H.-J."/>
            <person name="Ramirez L."/>
            <person name="Alfaro M."/>
            <person name="Sun H."/>
            <person name="Tritt A."/>
            <person name="Yoshinaga Y."/>
            <person name="Zwiers L.-H."/>
            <person name="Turgeon B."/>
            <person name="Goodwin S."/>
            <person name="Spatafora J."/>
            <person name="Crous P."/>
            <person name="Grigoriev I."/>
        </authorList>
    </citation>
    <scope>NUCLEOTIDE SEQUENCE</scope>
    <source>
        <strain evidence="3">ATCC 36951</strain>
    </source>
</reference>
<dbReference type="Pfam" id="PF14027">
    <property type="entry name" value="Questin_oxidase"/>
    <property type="match status" value="1"/>
</dbReference>
<dbReference type="GO" id="GO:0016491">
    <property type="term" value="F:oxidoreductase activity"/>
    <property type="evidence" value="ECO:0007669"/>
    <property type="project" value="UniProtKB-KW"/>
</dbReference>
<keyword evidence="1" id="KW-0560">Oxidoreductase</keyword>
<dbReference type="Proteomes" id="UP000799537">
    <property type="component" value="Unassembled WGS sequence"/>
</dbReference>
<dbReference type="RefSeq" id="XP_033666829.1">
    <property type="nucleotide sequence ID" value="XM_033806890.1"/>
</dbReference>
<gene>
    <name evidence="3" type="ORF">M409DRAFT_23671</name>
</gene>
<evidence type="ECO:0000256" key="2">
    <source>
        <dbReference type="SAM" id="MobiDB-lite"/>
    </source>
</evidence>